<evidence type="ECO:0000256" key="2">
    <source>
        <dbReference type="RuleBase" id="RU362080"/>
    </source>
</evidence>
<reference evidence="3 4" key="1">
    <citation type="submission" date="2015-11" db="EMBL/GenBank/DDBJ databases">
        <title>Genomic analysis of 38 Legionella species identifies large and diverse effector repertoires.</title>
        <authorList>
            <person name="Burstein D."/>
            <person name="Amaro F."/>
            <person name="Zusman T."/>
            <person name="Lifshitz Z."/>
            <person name="Cohen O."/>
            <person name="Gilbert J.A."/>
            <person name="Pupko T."/>
            <person name="Shuman H.A."/>
            <person name="Segal G."/>
        </authorList>
    </citation>
    <scope>NUCLEOTIDE SEQUENCE [LARGE SCALE GENOMIC DNA]</scope>
    <source>
        <strain evidence="3 4">ATCC 43878</strain>
    </source>
</reference>
<comment type="similarity">
    <text evidence="1 2">Belongs to the phD/YefM antitoxin family.</text>
</comment>
<sequence length="82" mass="9348">MQSWQLQEAKAHLSDLVKEASSGKPQEITLRGKPTVVVLSTELYEKLIKPRPNLVDFLRKSPLMDVDLETVRDKSGMRDIEL</sequence>
<protein>
    <recommendedName>
        <fullName evidence="2">Antitoxin</fullName>
    </recommendedName>
</protein>
<dbReference type="AlphaFoldDB" id="A0A0W0SSY5"/>
<evidence type="ECO:0000313" key="4">
    <source>
        <dbReference type="Proteomes" id="UP000054742"/>
    </source>
</evidence>
<comment type="function">
    <text evidence="2">Antitoxin component of a type II toxin-antitoxin (TA) system.</text>
</comment>
<name>A0A0W0SSY5_9GAMM</name>
<organism evidence="3 4">
    <name type="scientific">Legionella brunensis</name>
    <dbReference type="NCBI Taxonomy" id="29422"/>
    <lineage>
        <taxon>Bacteria</taxon>
        <taxon>Pseudomonadati</taxon>
        <taxon>Pseudomonadota</taxon>
        <taxon>Gammaproteobacteria</taxon>
        <taxon>Legionellales</taxon>
        <taxon>Legionellaceae</taxon>
        <taxon>Legionella</taxon>
    </lineage>
</organism>
<dbReference type="EMBL" id="LNXV01000004">
    <property type="protein sequence ID" value="KTC86388.1"/>
    <property type="molecule type" value="Genomic_DNA"/>
</dbReference>
<dbReference type="SUPFAM" id="SSF143120">
    <property type="entry name" value="YefM-like"/>
    <property type="match status" value="1"/>
</dbReference>
<dbReference type="OrthoDB" id="361281at2"/>
<dbReference type="PANTHER" id="PTHR33713">
    <property type="entry name" value="ANTITOXIN YAFN-RELATED"/>
    <property type="match status" value="1"/>
</dbReference>
<dbReference type="InterPro" id="IPR051405">
    <property type="entry name" value="phD/YefM_antitoxin"/>
</dbReference>
<accession>A0A0W0SSY5</accession>
<evidence type="ECO:0000256" key="1">
    <source>
        <dbReference type="ARBA" id="ARBA00009981"/>
    </source>
</evidence>
<dbReference type="Gene3D" id="3.40.1620.10">
    <property type="entry name" value="YefM-like domain"/>
    <property type="match status" value="1"/>
</dbReference>
<dbReference type="InterPro" id="IPR036165">
    <property type="entry name" value="YefM-like_sf"/>
</dbReference>
<dbReference type="InterPro" id="IPR006442">
    <property type="entry name" value="Antitoxin_Phd/YefM"/>
</dbReference>
<dbReference type="PANTHER" id="PTHR33713:SF9">
    <property type="entry name" value="ANTITOXIN"/>
    <property type="match status" value="1"/>
</dbReference>
<dbReference type="NCBIfam" id="TIGR01552">
    <property type="entry name" value="phd_fam"/>
    <property type="match status" value="1"/>
</dbReference>
<dbReference type="Pfam" id="PF02604">
    <property type="entry name" value="PhdYeFM_antitox"/>
    <property type="match status" value="1"/>
</dbReference>
<comment type="caution">
    <text evidence="3">The sequence shown here is derived from an EMBL/GenBank/DDBJ whole genome shotgun (WGS) entry which is preliminary data.</text>
</comment>
<keyword evidence="4" id="KW-1185">Reference proteome</keyword>
<dbReference type="PATRIC" id="fig|29422.6.peg.343"/>
<dbReference type="STRING" id="29422.Lbru_0329"/>
<evidence type="ECO:0000313" key="3">
    <source>
        <dbReference type="EMBL" id="KTC86388.1"/>
    </source>
</evidence>
<dbReference type="RefSeq" id="WP_058440446.1">
    <property type="nucleotide sequence ID" value="NZ_CAAAHU010000020.1"/>
</dbReference>
<gene>
    <name evidence="3" type="ORF">Lbru_0329</name>
</gene>
<proteinExistence type="inferred from homology"/>
<dbReference type="Proteomes" id="UP000054742">
    <property type="component" value="Unassembled WGS sequence"/>
</dbReference>